<accession>A0ABR3EW14</accession>
<feature type="coiled-coil region" evidence="1">
    <location>
        <begin position="11"/>
        <end position="60"/>
    </location>
</feature>
<keyword evidence="3" id="KW-1185">Reference proteome</keyword>
<dbReference type="EMBL" id="JBAHYK010001676">
    <property type="protein sequence ID" value="KAL0567101.1"/>
    <property type="molecule type" value="Genomic_DNA"/>
</dbReference>
<protein>
    <submittedName>
        <fullName evidence="2">Uncharacterized protein</fullName>
    </submittedName>
</protein>
<feature type="non-terminal residue" evidence="2">
    <location>
        <position position="1"/>
    </location>
</feature>
<gene>
    <name evidence="2" type="ORF">V5O48_014894</name>
</gene>
<reference evidence="2 3" key="1">
    <citation type="submission" date="2024-02" db="EMBL/GenBank/DDBJ databases">
        <title>A draft genome for the cacao thread blight pathogen Marasmius crinis-equi.</title>
        <authorList>
            <person name="Cohen S.P."/>
            <person name="Baruah I.K."/>
            <person name="Amoako-Attah I."/>
            <person name="Bukari Y."/>
            <person name="Meinhardt L.W."/>
            <person name="Bailey B.A."/>
        </authorList>
    </citation>
    <scope>NUCLEOTIDE SEQUENCE [LARGE SCALE GENOMIC DNA]</scope>
    <source>
        <strain evidence="2 3">GH-76</strain>
    </source>
</reference>
<evidence type="ECO:0000256" key="1">
    <source>
        <dbReference type="SAM" id="Coils"/>
    </source>
</evidence>
<organism evidence="2 3">
    <name type="scientific">Marasmius crinis-equi</name>
    <dbReference type="NCBI Taxonomy" id="585013"/>
    <lineage>
        <taxon>Eukaryota</taxon>
        <taxon>Fungi</taxon>
        <taxon>Dikarya</taxon>
        <taxon>Basidiomycota</taxon>
        <taxon>Agaricomycotina</taxon>
        <taxon>Agaricomycetes</taxon>
        <taxon>Agaricomycetidae</taxon>
        <taxon>Agaricales</taxon>
        <taxon>Marasmiineae</taxon>
        <taxon>Marasmiaceae</taxon>
        <taxon>Marasmius</taxon>
    </lineage>
</organism>
<keyword evidence="1" id="KW-0175">Coiled coil</keyword>
<evidence type="ECO:0000313" key="2">
    <source>
        <dbReference type="EMBL" id="KAL0567101.1"/>
    </source>
</evidence>
<comment type="caution">
    <text evidence="2">The sequence shown here is derived from an EMBL/GenBank/DDBJ whole genome shotgun (WGS) entry which is preliminary data.</text>
</comment>
<name>A0ABR3EW14_9AGAR</name>
<dbReference type="Proteomes" id="UP001465976">
    <property type="component" value="Unassembled WGS sequence"/>
</dbReference>
<proteinExistence type="predicted"/>
<evidence type="ECO:0000313" key="3">
    <source>
        <dbReference type="Proteomes" id="UP001465976"/>
    </source>
</evidence>
<sequence length="247" mass="27311">SGDLHPPLCKVPEQLAELAEIKEELAKTKTQLDAAKTAGISKAESSVKRLELVLDQLRNRDELNNHQLQNALAGGAKLALTSMHDVLPLLSNTTNDLTLSFNTLSEAVNGLPLEGRNAILGRLRPFKDSAQRSLHNVFRSECNAEHLDRAQAYFLAMGPREMSKTPVDMEARSNDESVWRFKSSSDFQFIPSLDVDLCRIHLQRAIDKLGNTGFLDGAVWTPGMDKKEIESVERRALARDDASGLGH</sequence>